<dbReference type="AlphaFoldDB" id="A0AA36D947"/>
<keyword evidence="4" id="KW-1185">Reference proteome</keyword>
<reference evidence="3" key="1">
    <citation type="submission" date="2023-06" db="EMBL/GenBank/DDBJ databases">
        <authorList>
            <person name="Delattre M."/>
        </authorList>
    </citation>
    <scope>NUCLEOTIDE SEQUENCE</scope>
    <source>
        <strain evidence="3">AF72</strain>
    </source>
</reference>
<feature type="region of interest" description="Disordered" evidence="1">
    <location>
        <begin position="486"/>
        <end position="714"/>
    </location>
</feature>
<keyword evidence="2" id="KW-1133">Transmembrane helix</keyword>
<gene>
    <name evidence="3" type="ORF">MSPICULIGERA_LOCUS21224</name>
</gene>
<accession>A0AA36D947</accession>
<sequence length="714" mass="78700">MWIWLFLHFTGSWATLYGENCTCGGQVIDQHCYEIHMLTTPGWVAADDACTAVGGHMAIFLNESQTQSVLSYLQGRISEPILIGIVVANVETALLAGVCPGNQYYGLIPDVIGENFLEGNYSNGDRCSYVEPSDYKIGFGDCNASTIVLCDRPMVSKDYCSSLVSCDEPTDTSFWTTTESSNATSTDWTIDQDNSTETTSNATTVTTPTTANSTTSTTTNTTTASAGTQTTAKTSGAGAQTTHSPGSSTEASDSCRSGGVEIFGWCIPWWILAIIGALLLLLLLCMCCWCCFGCRTNNMQQQVAAVETIPRQVSTVTKSLQTDFIQEPHHPIHSSEPQIIERGTAHIPVDTDNKATMTDFDPEVRTVVEERIKEVEKIIYEPAGAPVSLPPQPMINSDPIDIPINIDIRTRRYDEIHRTEYVDQIKRQIKEPPPVYESEPEPPLPPPPPIMLKPELVDSSASPIPDLEVMPNVVPLAIKRPRSPFKFQHNNKIPMDMGVFDSDNEEEPQAAAHRFVPNKKPSPKKSSKRRRNRIEDEPILGKEEAPPHRFQPKKRNDALTVPARTPMDGPKDPSSRPQPRPKFQPDPEILKIGTPMSRPRSNPEDGARRIARGDGDGISQRRTPGSKAFRDDDDLPGMSRPTPIRRNPASSDNLRKISPVENAFASIPRSQSNPRLRNPDGKLGGVVGPEAKGWKPWAKQPKAFSDKPVFLDYD</sequence>
<organism evidence="3 4">
    <name type="scientific">Mesorhabditis spiculigera</name>
    <dbReference type="NCBI Taxonomy" id="96644"/>
    <lineage>
        <taxon>Eukaryota</taxon>
        <taxon>Metazoa</taxon>
        <taxon>Ecdysozoa</taxon>
        <taxon>Nematoda</taxon>
        <taxon>Chromadorea</taxon>
        <taxon>Rhabditida</taxon>
        <taxon>Rhabditina</taxon>
        <taxon>Rhabditomorpha</taxon>
        <taxon>Rhabditoidea</taxon>
        <taxon>Rhabditidae</taxon>
        <taxon>Mesorhabditinae</taxon>
        <taxon>Mesorhabditis</taxon>
    </lineage>
</organism>
<feature type="compositionally biased region" description="Basic and acidic residues" evidence="1">
    <location>
        <begin position="533"/>
        <end position="547"/>
    </location>
</feature>
<evidence type="ECO:0000256" key="1">
    <source>
        <dbReference type="SAM" id="MobiDB-lite"/>
    </source>
</evidence>
<comment type="caution">
    <text evidence="3">The sequence shown here is derived from an EMBL/GenBank/DDBJ whole genome shotgun (WGS) entry which is preliminary data.</text>
</comment>
<feature type="compositionally biased region" description="Low complexity" evidence="1">
    <location>
        <begin position="195"/>
        <end position="242"/>
    </location>
</feature>
<feature type="compositionally biased region" description="Basic and acidic residues" evidence="1">
    <location>
        <begin position="601"/>
        <end position="615"/>
    </location>
</feature>
<feature type="compositionally biased region" description="Pro residues" evidence="1">
    <location>
        <begin position="431"/>
        <end position="451"/>
    </location>
</feature>
<feature type="non-terminal residue" evidence="3">
    <location>
        <position position="1"/>
    </location>
</feature>
<evidence type="ECO:0000313" key="4">
    <source>
        <dbReference type="Proteomes" id="UP001177023"/>
    </source>
</evidence>
<feature type="transmembrane region" description="Helical" evidence="2">
    <location>
        <begin position="269"/>
        <end position="292"/>
    </location>
</feature>
<protein>
    <recommendedName>
        <fullName evidence="5">C-type lectin domain-containing protein</fullName>
    </recommendedName>
</protein>
<keyword evidence="2" id="KW-0812">Transmembrane</keyword>
<evidence type="ECO:0000256" key="2">
    <source>
        <dbReference type="SAM" id="Phobius"/>
    </source>
</evidence>
<dbReference type="InterPro" id="IPR016187">
    <property type="entry name" value="CTDL_fold"/>
</dbReference>
<evidence type="ECO:0008006" key="5">
    <source>
        <dbReference type="Google" id="ProtNLM"/>
    </source>
</evidence>
<feature type="compositionally biased region" description="Basic residues" evidence="1">
    <location>
        <begin position="521"/>
        <end position="532"/>
    </location>
</feature>
<evidence type="ECO:0000313" key="3">
    <source>
        <dbReference type="EMBL" id="CAJ0583117.1"/>
    </source>
</evidence>
<feature type="compositionally biased region" description="Polar residues" evidence="1">
    <location>
        <begin position="184"/>
        <end position="193"/>
    </location>
</feature>
<dbReference type="EMBL" id="CATQJA010002665">
    <property type="protein sequence ID" value="CAJ0583117.1"/>
    <property type="molecule type" value="Genomic_DNA"/>
</dbReference>
<dbReference type="Proteomes" id="UP001177023">
    <property type="component" value="Unassembled WGS sequence"/>
</dbReference>
<dbReference type="CDD" id="cd00037">
    <property type="entry name" value="CLECT"/>
    <property type="match status" value="1"/>
</dbReference>
<keyword evidence="2" id="KW-0472">Membrane</keyword>
<feature type="compositionally biased region" description="Polar residues" evidence="1">
    <location>
        <begin position="243"/>
        <end position="252"/>
    </location>
</feature>
<proteinExistence type="predicted"/>
<feature type="region of interest" description="Disordered" evidence="1">
    <location>
        <begin position="426"/>
        <end position="452"/>
    </location>
</feature>
<name>A0AA36D947_9BILA</name>
<feature type="region of interest" description="Disordered" evidence="1">
    <location>
        <begin position="184"/>
        <end position="252"/>
    </location>
</feature>
<dbReference type="SUPFAM" id="SSF56436">
    <property type="entry name" value="C-type lectin-like"/>
    <property type="match status" value="1"/>
</dbReference>